<gene>
    <name evidence="2" type="ORF">EJB06_06050</name>
</gene>
<proteinExistence type="predicted"/>
<comment type="caution">
    <text evidence="2">The sequence shown here is derived from an EMBL/GenBank/DDBJ whole genome shotgun (WGS) entry which is preliminary data.</text>
</comment>
<dbReference type="EMBL" id="RXLQ01000003">
    <property type="protein sequence ID" value="RSZ59757.1"/>
    <property type="molecule type" value="Genomic_DNA"/>
</dbReference>
<protein>
    <submittedName>
        <fullName evidence="2">Uncharacterized protein</fullName>
    </submittedName>
</protein>
<dbReference type="Proteomes" id="UP000278085">
    <property type="component" value="Unassembled WGS sequence"/>
</dbReference>
<sequence length="131" mass="14390">MKSRMTPRRKKELSYAKDGRNTLAEARSKAHKAIALRKAMANRALRHAEALATGAAARDPDADTAVARRGRRSWRKTPDAPLAVYVAARLGSANLARKNSVLLQQGRQSATVRRSVLKGPLFDGLARMDEE</sequence>
<evidence type="ECO:0000313" key="3">
    <source>
        <dbReference type="Proteomes" id="UP000278085"/>
    </source>
</evidence>
<name>A0A430HQH2_9BURK</name>
<dbReference type="AlphaFoldDB" id="A0A430HQH2"/>
<accession>A0A430HQH2</accession>
<feature type="region of interest" description="Disordered" evidence="1">
    <location>
        <begin position="51"/>
        <end position="73"/>
    </location>
</feature>
<feature type="compositionally biased region" description="Basic residues" evidence="1">
    <location>
        <begin position="1"/>
        <end position="11"/>
    </location>
</feature>
<organism evidence="2 3">
    <name type="scientific">Massilia atriviolacea</name>
    <dbReference type="NCBI Taxonomy" id="2495579"/>
    <lineage>
        <taxon>Bacteria</taxon>
        <taxon>Pseudomonadati</taxon>
        <taxon>Pseudomonadota</taxon>
        <taxon>Betaproteobacteria</taxon>
        <taxon>Burkholderiales</taxon>
        <taxon>Oxalobacteraceae</taxon>
        <taxon>Telluria group</taxon>
        <taxon>Massilia</taxon>
    </lineage>
</organism>
<reference evidence="2 3" key="1">
    <citation type="submission" date="2018-12" db="EMBL/GenBank/DDBJ databases">
        <authorList>
            <person name="Yang E."/>
        </authorList>
    </citation>
    <scope>NUCLEOTIDE SEQUENCE [LARGE SCALE GENOMIC DNA]</scope>
    <source>
        <strain evidence="2 3">SOD</strain>
    </source>
</reference>
<evidence type="ECO:0000256" key="1">
    <source>
        <dbReference type="SAM" id="MobiDB-lite"/>
    </source>
</evidence>
<dbReference type="RefSeq" id="WP_126073119.1">
    <property type="nucleotide sequence ID" value="NZ_CP051166.1"/>
</dbReference>
<keyword evidence="3" id="KW-1185">Reference proteome</keyword>
<dbReference type="OrthoDB" id="8705804at2"/>
<feature type="region of interest" description="Disordered" evidence="1">
    <location>
        <begin position="1"/>
        <end position="24"/>
    </location>
</feature>
<evidence type="ECO:0000313" key="2">
    <source>
        <dbReference type="EMBL" id="RSZ59757.1"/>
    </source>
</evidence>